<dbReference type="GO" id="GO:0036396">
    <property type="term" value="C:RNA N6-methyladenosine methyltransferase complex"/>
    <property type="evidence" value="ECO:0007669"/>
    <property type="project" value="TreeGrafter"/>
</dbReference>
<comment type="catalytic activity">
    <reaction evidence="6">
        <text>an adenosine in mRNA + S-adenosyl-L-methionine = an N(6)-methyladenosine in mRNA + S-adenosyl-L-homocysteine + H(+)</text>
        <dbReference type="Rhea" id="RHEA:55584"/>
        <dbReference type="Rhea" id="RHEA-COMP:12414"/>
        <dbReference type="Rhea" id="RHEA-COMP:12417"/>
        <dbReference type="ChEBI" id="CHEBI:15378"/>
        <dbReference type="ChEBI" id="CHEBI:57856"/>
        <dbReference type="ChEBI" id="CHEBI:59789"/>
        <dbReference type="ChEBI" id="CHEBI:74411"/>
        <dbReference type="ChEBI" id="CHEBI:74449"/>
        <dbReference type="EC" id="2.1.1.348"/>
    </reaction>
</comment>
<dbReference type="GO" id="GO:0005634">
    <property type="term" value="C:nucleus"/>
    <property type="evidence" value="ECO:0007669"/>
    <property type="project" value="TreeGrafter"/>
</dbReference>
<evidence type="ECO:0000256" key="1">
    <source>
        <dbReference type="ARBA" id="ARBA00012160"/>
    </source>
</evidence>
<dbReference type="SUPFAM" id="SSF51735">
    <property type="entry name" value="NAD(P)-binding Rossmann-fold domains"/>
    <property type="match status" value="1"/>
</dbReference>
<keyword evidence="2" id="KW-0489">Methyltransferase</keyword>
<dbReference type="InterPro" id="IPR007757">
    <property type="entry name" value="MT-A70-like"/>
</dbReference>
<dbReference type="InterPro" id="IPR029063">
    <property type="entry name" value="SAM-dependent_MTases_sf"/>
</dbReference>
<dbReference type="EMBL" id="ULHB01000069">
    <property type="protein sequence ID" value="SYW80310.1"/>
    <property type="molecule type" value="Genomic_DNA"/>
</dbReference>
<accession>A0A8H8QQD8</accession>
<evidence type="ECO:0000256" key="3">
    <source>
        <dbReference type="ARBA" id="ARBA00022679"/>
    </source>
</evidence>
<dbReference type="GO" id="GO:0032259">
    <property type="term" value="P:methylation"/>
    <property type="evidence" value="ECO:0007669"/>
    <property type="project" value="UniProtKB-KW"/>
</dbReference>
<dbReference type="PRINTS" id="PR00081">
    <property type="entry name" value="GDHRDH"/>
</dbReference>
<keyword evidence="4" id="KW-0949">S-adenosyl-L-methionine</keyword>
<evidence type="ECO:0000256" key="2">
    <source>
        <dbReference type="ARBA" id="ARBA00022603"/>
    </source>
</evidence>
<keyword evidence="3" id="KW-0808">Transferase</keyword>
<dbReference type="NCBIfam" id="NF006133">
    <property type="entry name" value="PRK08278.1"/>
    <property type="match status" value="1"/>
</dbReference>
<dbReference type="PROSITE" id="PS00061">
    <property type="entry name" value="ADH_SHORT"/>
    <property type="match status" value="1"/>
</dbReference>
<comment type="caution">
    <text evidence="8">The sequence shown here is derived from an EMBL/GenBank/DDBJ whole genome shotgun (WGS) entry which is preliminary data.</text>
</comment>
<dbReference type="InterPro" id="IPR036291">
    <property type="entry name" value="NAD(P)-bd_dom_sf"/>
</dbReference>
<keyword evidence="5" id="KW-0521">NADP</keyword>
<reference evidence="8" key="1">
    <citation type="submission" date="2018-08" db="EMBL/GenBank/DDBJ databases">
        <authorList>
            <person name="Guldener U."/>
        </authorList>
    </citation>
    <scope>NUCLEOTIDE SEQUENCE</scope>
    <source>
        <strain evidence="8">UB2</strain>
    </source>
</reference>
<proteinExistence type="inferred from homology"/>
<evidence type="ECO:0000256" key="6">
    <source>
        <dbReference type="ARBA" id="ARBA00048957"/>
    </source>
</evidence>
<dbReference type="InterPro" id="IPR002052">
    <property type="entry name" value="DNA_methylase_N6_adenine_CS"/>
</dbReference>
<evidence type="ECO:0000256" key="5">
    <source>
        <dbReference type="ARBA" id="ARBA00022857"/>
    </source>
</evidence>
<gene>
    <name evidence="8" type="ORF">UBRO2_03578</name>
</gene>
<dbReference type="SUPFAM" id="SSF53335">
    <property type="entry name" value="S-adenosyl-L-methionine-dependent methyltransferases"/>
    <property type="match status" value="1"/>
</dbReference>
<dbReference type="GO" id="GO:0001734">
    <property type="term" value="F:mRNA m(6)A methyltransferase activity"/>
    <property type="evidence" value="ECO:0007669"/>
    <property type="project" value="UniProtKB-EC"/>
</dbReference>
<sequence>MAVAAASDQDAVKAITSHFLSAPTAKQRLLTRLMKSTDNRYQEFCLQLTRSDCPDPHACQKLHFKPVFYPQTDPSYGHCSYLNTCHRTSTCKYLHFELDTDPPQQPFTFQTTDPRHPYEANSEEAKEIGLIHPSRTLREHGFDSWIRLSTSTAENAGERRQEEAQWIDCDLKNFDYSMLGKFDVILADPPWDIHMSLPYGTMSDDDMRAMPVPVLQDEGLIFLWTTGRAMELGRELLAHWGYTRIDELIWVKVGQTQRLIRTGRTGHHLNHTKEHCMVGAKVPSPPSPGVESKPLLGSTQKYVGSRVAGVPPPLPDWVHCGINADVIVSEVRDTSRKPDELYAIIERLCPGGRKVELFGRKHNVRRGWLTLGRTAFITGGSRGIGLEIGKSLASRGANVIIAAKTATPHAKLPGTIFTACDEISASAQSSGPNGVAHPIQLDIRDATAVESAINDAASKFGGLDIVINNASAISMAPTHKASVKSYDLMNGINARGSWLVSRFALPHLLESAGKGKNPHILTLSPPLNFNTLSTTPGPKCPPSIFPHQIAQTASAYTIAKFGMSLLTLGLSAETLGRIGVNSLWPYTLIATSAMKIVSKDADVEERRWRKPSIVAEAAVRVVGESGESFTGQFLVDELYLREKGLSLADIKRFNVYEATEMDDLAQDLYISQELRDAVKASRQS</sequence>
<dbReference type="PANTHER" id="PTHR12829:SF7">
    <property type="entry name" value="N6-ADENOSINE-METHYLTRANSFERASE CATALYTIC SUBUNIT"/>
    <property type="match status" value="1"/>
</dbReference>
<dbReference type="PROSITE" id="PS00092">
    <property type="entry name" value="N6_MTASE"/>
    <property type="match status" value="1"/>
</dbReference>
<organism evidence="8 9">
    <name type="scientific">Ustilago bromivora</name>
    <dbReference type="NCBI Taxonomy" id="307758"/>
    <lineage>
        <taxon>Eukaryota</taxon>
        <taxon>Fungi</taxon>
        <taxon>Dikarya</taxon>
        <taxon>Basidiomycota</taxon>
        <taxon>Ustilaginomycotina</taxon>
        <taxon>Ustilaginomycetes</taxon>
        <taxon>Ustilaginales</taxon>
        <taxon>Ustilaginaceae</taxon>
        <taxon>Ustilago</taxon>
    </lineage>
</organism>
<dbReference type="EC" id="2.1.1.348" evidence="1"/>
<dbReference type="InterPro" id="IPR002347">
    <property type="entry name" value="SDR_fam"/>
</dbReference>
<dbReference type="PANTHER" id="PTHR12829">
    <property type="entry name" value="N6-ADENOSINE-METHYLTRANSFERASE"/>
    <property type="match status" value="1"/>
</dbReference>
<dbReference type="Pfam" id="PF05063">
    <property type="entry name" value="MT-A70"/>
    <property type="match status" value="2"/>
</dbReference>
<evidence type="ECO:0000313" key="9">
    <source>
        <dbReference type="Proteomes" id="UP000658997"/>
    </source>
</evidence>
<dbReference type="PROSITE" id="PS51143">
    <property type="entry name" value="MT_A70"/>
    <property type="match status" value="1"/>
</dbReference>
<evidence type="ECO:0000256" key="7">
    <source>
        <dbReference type="PROSITE-ProRule" id="PRU00489"/>
    </source>
</evidence>
<evidence type="ECO:0000256" key="4">
    <source>
        <dbReference type="ARBA" id="ARBA00022691"/>
    </source>
</evidence>
<dbReference type="Gene3D" id="3.40.50.720">
    <property type="entry name" value="NAD(P)-binding Rossmann-like Domain"/>
    <property type="match status" value="1"/>
</dbReference>
<name>A0A8H8QQD8_9BASI</name>
<comment type="similarity">
    <text evidence="7">Belongs to the MT-A70-like family.</text>
</comment>
<evidence type="ECO:0000313" key="8">
    <source>
        <dbReference type="EMBL" id="SYW80310.1"/>
    </source>
</evidence>
<keyword evidence="9" id="KW-1185">Reference proteome</keyword>
<dbReference type="Proteomes" id="UP000658997">
    <property type="component" value="Unassembled WGS sequence"/>
</dbReference>
<dbReference type="InterPro" id="IPR020904">
    <property type="entry name" value="Sc_DH/Rdtase_CS"/>
</dbReference>
<protein>
    <recommendedName>
        <fullName evidence="1">mRNA m(6)A methyltransferase</fullName>
        <ecNumber evidence="1">2.1.1.348</ecNumber>
    </recommendedName>
</protein>
<dbReference type="AlphaFoldDB" id="A0A8H8QQD8"/>
<dbReference type="Pfam" id="PF00106">
    <property type="entry name" value="adh_short"/>
    <property type="match status" value="1"/>
</dbReference>
<dbReference type="GO" id="GO:0003676">
    <property type="term" value="F:nucleic acid binding"/>
    <property type="evidence" value="ECO:0007669"/>
    <property type="project" value="InterPro"/>
</dbReference>